<dbReference type="Pfam" id="PF19854">
    <property type="entry name" value="DUF6329"/>
    <property type="match status" value="1"/>
</dbReference>
<evidence type="ECO:0000313" key="2">
    <source>
        <dbReference type="EMBL" id="ODM11050.1"/>
    </source>
</evidence>
<organism evidence="3 4">
    <name type="scientific">Eisenbergiella tayi</name>
    <dbReference type="NCBI Taxonomy" id="1432052"/>
    <lineage>
        <taxon>Bacteria</taxon>
        <taxon>Bacillati</taxon>
        <taxon>Bacillota</taxon>
        <taxon>Clostridia</taxon>
        <taxon>Lachnospirales</taxon>
        <taxon>Lachnospiraceae</taxon>
        <taxon>Eisenbergiella</taxon>
    </lineage>
</organism>
<comment type="caution">
    <text evidence="3">The sequence shown here is derived from an EMBL/GenBank/DDBJ whole genome shotgun (WGS) entry which is preliminary data.</text>
</comment>
<evidence type="ECO:0000313" key="5">
    <source>
        <dbReference type="Proteomes" id="UP000095003"/>
    </source>
</evidence>
<name>A0A1E3UG17_9FIRM</name>
<dbReference type="EMBL" id="MEHA01000012">
    <property type="protein sequence ID" value="ODR49611.1"/>
    <property type="molecule type" value="Genomic_DNA"/>
</dbReference>
<sequence length="113" mass="13086">MRAVFFRKEPEIEANEFCVEKVIVLPANEYESFTKHLMHDYDFIRENVDLMCEKDGVWHCLLITGEGMEDGVLVESEGSSYARYAAFVPSVKEIMEQYQEVQETQTAGMNMTM</sequence>
<evidence type="ECO:0000259" key="1">
    <source>
        <dbReference type="Pfam" id="PF19854"/>
    </source>
</evidence>
<reference evidence="3 4" key="2">
    <citation type="submission" date="2016-08" db="EMBL/GenBank/DDBJ databases">
        <authorList>
            <person name="Seilhamer J.J."/>
        </authorList>
    </citation>
    <scope>NUCLEOTIDE SEQUENCE [LARGE SCALE GENOMIC DNA]</scope>
    <source>
        <strain evidence="3 4">NML150140-1</strain>
    </source>
</reference>
<gene>
    <name evidence="2" type="ORF">BEH84_03479</name>
    <name evidence="3" type="ORF">BEI59_16840</name>
</gene>
<proteinExistence type="predicted"/>
<reference evidence="2 5" key="1">
    <citation type="submission" date="2016-07" db="EMBL/GenBank/DDBJ databases">
        <title>Characterization of isolates of Eisenbergiella tayi derived from blood cultures, using whole genome sequencing.</title>
        <authorList>
            <person name="Burdz T."/>
            <person name="Wiebe D."/>
            <person name="Huynh C."/>
            <person name="Bernard K."/>
        </authorList>
    </citation>
    <scope>NUCLEOTIDE SEQUENCE [LARGE SCALE GENOMIC DNA]</scope>
    <source>
        <strain evidence="2 5">NML 120489</strain>
    </source>
</reference>
<dbReference type="OrthoDB" id="2166284at2"/>
<dbReference type="Proteomes" id="UP000094271">
    <property type="component" value="Unassembled WGS sequence"/>
</dbReference>
<dbReference type="RefSeq" id="WP_069157741.1">
    <property type="nucleotide sequence ID" value="NZ_DBFYTC010000047.1"/>
</dbReference>
<feature type="domain" description="DUF6329" evidence="1">
    <location>
        <begin position="56"/>
        <end position="93"/>
    </location>
</feature>
<dbReference type="Proteomes" id="UP000095003">
    <property type="component" value="Unassembled WGS sequence"/>
</dbReference>
<dbReference type="AlphaFoldDB" id="A0A1E3UG17"/>
<evidence type="ECO:0000313" key="3">
    <source>
        <dbReference type="EMBL" id="ODR49611.1"/>
    </source>
</evidence>
<accession>A0A1E3UG17</accession>
<dbReference type="InterPro" id="IPR046292">
    <property type="entry name" value="DUF6329"/>
</dbReference>
<dbReference type="EMBL" id="MCGI01000003">
    <property type="protein sequence ID" value="ODM11050.1"/>
    <property type="molecule type" value="Genomic_DNA"/>
</dbReference>
<protein>
    <recommendedName>
        <fullName evidence="1">DUF6329 domain-containing protein</fullName>
    </recommendedName>
</protein>
<evidence type="ECO:0000313" key="4">
    <source>
        <dbReference type="Proteomes" id="UP000094271"/>
    </source>
</evidence>